<dbReference type="Proteomes" id="UP000007115">
    <property type="component" value="Unassembled WGS sequence"/>
</dbReference>
<dbReference type="HOGENOM" id="CLU_058267_2_1_1"/>
<reference evidence="1 2" key="1">
    <citation type="journal article" date="2011" name="Genome Biol.">
        <title>Comparative genome sequence analysis underscores mycoparasitism as the ancestral life style of Trichoderma.</title>
        <authorList>
            <person name="Kubicek C.P."/>
            <person name="Herrera-Estrella A."/>
            <person name="Seidl-Seiboth V."/>
            <person name="Martinez D.A."/>
            <person name="Druzhinina I.S."/>
            <person name="Thon M."/>
            <person name="Zeilinger S."/>
            <person name="Casas-Flores S."/>
            <person name="Horwitz B.A."/>
            <person name="Mukherjee P.K."/>
            <person name="Mukherjee M."/>
            <person name="Kredics L."/>
            <person name="Alcaraz L.D."/>
            <person name="Aerts A."/>
            <person name="Antal Z."/>
            <person name="Atanasova L."/>
            <person name="Cervantes-Badillo M.G."/>
            <person name="Challacombe J."/>
            <person name="Chertkov O."/>
            <person name="McCluskey K."/>
            <person name="Coulpier F."/>
            <person name="Deshpande N."/>
            <person name="von Doehren H."/>
            <person name="Ebbole D.J."/>
            <person name="Esquivel-Naranjo E.U."/>
            <person name="Fekete E."/>
            <person name="Flipphi M."/>
            <person name="Glaser F."/>
            <person name="Gomez-Rodriguez E.Y."/>
            <person name="Gruber S."/>
            <person name="Han C."/>
            <person name="Henrissat B."/>
            <person name="Hermosa R."/>
            <person name="Hernandez-Onate M."/>
            <person name="Karaffa L."/>
            <person name="Kosti I."/>
            <person name="Le Crom S."/>
            <person name="Lindquist E."/>
            <person name="Lucas S."/>
            <person name="Luebeck M."/>
            <person name="Luebeck P.S."/>
            <person name="Margeot A."/>
            <person name="Metz B."/>
            <person name="Misra M."/>
            <person name="Nevalainen H."/>
            <person name="Omann M."/>
            <person name="Packer N."/>
            <person name="Perrone G."/>
            <person name="Uresti-Rivera E.E."/>
            <person name="Salamov A."/>
            <person name="Schmoll M."/>
            <person name="Seiboth B."/>
            <person name="Shapiro H."/>
            <person name="Sukno S."/>
            <person name="Tamayo-Ramos J.A."/>
            <person name="Tisch D."/>
            <person name="Wiest A."/>
            <person name="Wilkinson H.H."/>
            <person name="Zhang M."/>
            <person name="Coutinho P.M."/>
            <person name="Kenerley C.M."/>
            <person name="Monte E."/>
            <person name="Baker S.E."/>
            <person name="Grigoriev I.V."/>
        </authorList>
    </citation>
    <scope>NUCLEOTIDE SEQUENCE [LARGE SCALE GENOMIC DNA]</scope>
    <source>
        <strain evidence="2">Gv29-8 / FGSC 10586</strain>
    </source>
</reference>
<dbReference type="GeneID" id="25790554"/>
<dbReference type="EMBL" id="ABDF02000087">
    <property type="protein sequence ID" value="EHK17836.1"/>
    <property type="molecule type" value="Genomic_DNA"/>
</dbReference>
<comment type="caution">
    <text evidence="1">The sequence shown here is derived from an EMBL/GenBank/DDBJ whole genome shotgun (WGS) entry which is preliminary data.</text>
</comment>
<dbReference type="AlphaFoldDB" id="G9N4Y9"/>
<dbReference type="OMA" id="KLTTPCP"/>
<dbReference type="InParanoid" id="G9N4Y9"/>
<protein>
    <recommendedName>
        <fullName evidence="3">Glycoside hydrolase family 23 protein</fullName>
    </recommendedName>
</protein>
<dbReference type="Gene3D" id="1.10.530.10">
    <property type="match status" value="1"/>
</dbReference>
<dbReference type="OrthoDB" id="1193027at2759"/>
<keyword evidence="2" id="KW-1185">Reference proteome</keyword>
<dbReference type="InterPro" id="IPR023346">
    <property type="entry name" value="Lysozyme-like_dom_sf"/>
</dbReference>
<dbReference type="RefSeq" id="XP_013952038.1">
    <property type="nucleotide sequence ID" value="XM_014096563.1"/>
</dbReference>
<evidence type="ECO:0000313" key="2">
    <source>
        <dbReference type="Proteomes" id="UP000007115"/>
    </source>
</evidence>
<evidence type="ECO:0008006" key="3">
    <source>
        <dbReference type="Google" id="ProtNLM"/>
    </source>
</evidence>
<accession>G9N4Y9</accession>
<sequence length="287" mass="30717">MVKLSVSSLVAGAALVAALPSYLTSLTGLSLRASNSGQIAAREIGGKVTNKNLARFDNSNIEDGVGNGTDWYHLYLGNGSVAAGWPSKDKWVSFEDMFNNYKLQMYVACQYLNWRLPNNDIAEVQAIWDGIQVAADATGVDHRLILAVIMQESHGCVRVNTTDLGVRNPGVMQNHNGKASCNDNNKLTTPCPSKTIHEMIREGTAGTTSGDGLAHCINLSGNGDVSDYYRAARIYNSGSISKTGNLQSNIATHCYASDIANRLTGWVYAPSTCTCDDDPKSCGVATN</sequence>
<dbReference type="SUPFAM" id="SSF53955">
    <property type="entry name" value="Lysozyme-like"/>
    <property type="match status" value="1"/>
</dbReference>
<gene>
    <name evidence="1" type="ORF">TRIVIDRAFT_210232</name>
</gene>
<evidence type="ECO:0000313" key="1">
    <source>
        <dbReference type="EMBL" id="EHK17836.1"/>
    </source>
</evidence>
<organism evidence="1 2">
    <name type="scientific">Hypocrea virens (strain Gv29-8 / FGSC 10586)</name>
    <name type="common">Gliocladium virens</name>
    <name type="synonym">Trichoderma virens</name>
    <dbReference type="NCBI Taxonomy" id="413071"/>
    <lineage>
        <taxon>Eukaryota</taxon>
        <taxon>Fungi</taxon>
        <taxon>Dikarya</taxon>
        <taxon>Ascomycota</taxon>
        <taxon>Pezizomycotina</taxon>
        <taxon>Sordariomycetes</taxon>
        <taxon>Hypocreomycetidae</taxon>
        <taxon>Hypocreales</taxon>
        <taxon>Hypocreaceae</taxon>
        <taxon>Trichoderma</taxon>
    </lineage>
</organism>
<dbReference type="VEuPathDB" id="FungiDB:TRIVIDRAFT_210232"/>
<name>G9N4Y9_HYPVG</name>
<proteinExistence type="predicted"/>
<dbReference type="eggNOG" id="ENOG502QTS6">
    <property type="taxonomic scope" value="Eukaryota"/>
</dbReference>